<proteinExistence type="inferred from homology"/>
<keyword evidence="3 6" id="KW-0378">Hydrolase</keyword>
<dbReference type="Gene3D" id="1.10.1370.30">
    <property type="match status" value="1"/>
</dbReference>
<reference evidence="8 9" key="1">
    <citation type="submission" date="2019-02" db="EMBL/GenBank/DDBJ databases">
        <title>Deep-cultivation of Planctomycetes and their phenomic and genomic characterization uncovers novel biology.</title>
        <authorList>
            <person name="Wiegand S."/>
            <person name="Jogler M."/>
            <person name="Boedeker C."/>
            <person name="Pinto D."/>
            <person name="Vollmers J."/>
            <person name="Rivas-Marin E."/>
            <person name="Kohn T."/>
            <person name="Peeters S.H."/>
            <person name="Heuer A."/>
            <person name="Rast P."/>
            <person name="Oberbeckmann S."/>
            <person name="Bunk B."/>
            <person name="Jeske O."/>
            <person name="Meyerdierks A."/>
            <person name="Storesund J.E."/>
            <person name="Kallscheuer N."/>
            <person name="Luecker S."/>
            <person name="Lage O.M."/>
            <person name="Pohl T."/>
            <person name="Merkel B.J."/>
            <person name="Hornburger P."/>
            <person name="Mueller R.-W."/>
            <person name="Bruemmer F."/>
            <person name="Labrenz M."/>
            <person name="Spormann A.M."/>
            <person name="Op den Camp H."/>
            <person name="Overmann J."/>
            <person name="Amann R."/>
            <person name="Jetten M.S.M."/>
            <person name="Mascher T."/>
            <person name="Medema M.H."/>
            <person name="Devos D.P."/>
            <person name="Kaster A.-K."/>
            <person name="Ovreas L."/>
            <person name="Rohde M."/>
            <person name="Galperin M.Y."/>
            <person name="Jogler C."/>
        </authorList>
    </citation>
    <scope>NUCLEOTIDE SEQUENCE [LARGE SCALE GENOMIC DNA]</scope>
    <source>
        <strain evidence="8 9">Pla133</strain>
    </source>
</reference>
<dbReference type="GO" id="GO:0004222">
    <property type="term" value="F:metalloendopeptidase activity"/>
    <property type="evidence" value="ECO:0007669"/>
    <property type="project" value="InterPro"/>
</dbReference>
<dbReference type="GO" id="GO:0046872">
    <property type="term" value="F:metal ion binding"/>
    <property type="evidence" value="ECO:0007669"/>
    <property type="project" value="UniProtKB-UniRule"/>
</dbReference>
<name>A0A518BE40_9BACT</name>
<dbReference type="Pfam" id="PF01432">
    <property type="entry name" value="Peptidase_M3"/>
    <property type="match status" value="1"/>
</dbReference>
<organism evidence="8 9">
    <name type="scientific">Engelhardtia mirabilis</name>
    <dbReference type="NCBI Taxonomy" id="2528011"/>
    <lineage>
        <taxon>Bacteria</taxon>
        <taxon>Pseudomonadati</taxon>
        <taxon>Planctomycetota</taxon>
        <taxon>Planctomycetia</taxon>
        <taxon>Planctomycetia incertae sedis</taxon>
        <taxon>Engelhardtia</taxon>
    </lineage>
</organism>
<dbReference type="AlphaFoldDB" id="A0A518BE40"/>
<comment type="cofactor">
    <cofactor evidence="6">
        <name>Zn(2+)</name>
        <dbReference type="ChEBI" id="CHEBI:29105"/>
    </cofactor>
    <text evidence="6">Binds 1 zinc ion.</text>
</comment>
<evidence type="ECO:0000256" key="4">
    <source>
        <dbReference type="ARBA" id="ARBA00022833"/>
    </source>
</evidence>
<dbReference type="CDD" id="cd09606">
    <property type="entry name" value="M3B_PepF"/>
    <property type="match status" value="1"/>
</dbReference>
<keyword evidence="9" id="KW-1185">Reference proteome</keyword>
<evidence type="ECO:0000256" key="2">
    <source>
        <dbReference type="ARBA" id="ARBA00022723"/>
    </source>
</evidence>
<keyword evidence="4 6" id="KW-0862">Zinc</keyword>
<dbReference type="InterPro" id="IPR011976">
    <property type="entry name" value="Pept_M3B_oligopep-rel"/>
</dbReference>
<dbReference type="GO" id="GO:0006508">
    <property type="term" value="P:proteolysis"/>
    <property type="evidence" value="ECO:0007669"/>
    <property type="project" value="UniProtKB-KW"/>
</dbReference>
<evidence type="ECO:0000256" key="1">
    <source>
        <dbReference type="ARBA" id="ARBA00022670"/>
    </source>
</evidence>
<comment type="similarity">
    <text evidence="6">Belongs to the peptidase M3 family.</text>
</comment>
<evidence type="ECO:0000256" key="6">
    <source>
        <dbReference type="RuleBase" id="RU003435"/>
    </source>
</evidence>
<keyword evidence="1 6" id="KW-0645">Protease</keyword>
<evidence type="ECO:0000256" key="5">
    <source>
        <dbReference type="ARBA" id="ARBA00023049"/>
    </source>
</evidence>
<dbReference type="EMBL" id="CP036287">
    <property type="protein sequence ID" value="QDU65143.1"/>
    <property type="molecule type" value="Genomic_DNA"/>
</dbReference>
<sequence>MSTLAFADLAPATPDLDDLAARTRGMLDSLVAAQTTPACLEILRDWDAMRREVQTYASWVRLRFQQDTADAERKAARERWDGQAPRWTELQIDVERAVLNHPCRAGVEAEVGPQALALWESKALAFDPAILEDLVEESRLESEYVALLAGAEFDFKGQAESLSTILRFRQSADREERHGAERAQWGWFADNAGELDRIFDDLVALRHRMAGKLGFDDFVSVGYKRMCRVDYDQGDVERFRAAIVRDVVPLATALHERQARDLGLEKLMAWDETVHDLAGNPAPRGDRAWMMERAREMFDAMGPELGGFFRTMDDGGFLDLDSRKGKAGGGFCTSFPSAGMPFIFANFNGSKGDVEVFTHEVGHAFQNFSSRGLWPMDVQWPTSESAEIHSMSLELLTWPHMEGFFGDDAERFRRVHLTESLLFLPYGTAVDHFQHEVYRRPEMTPAERNEVWLEMERTYLPWRQWGDLAHPAGGGRWQQQRHIYLYPFYYIDYVLAQTCALQLWAQAEEDRDAAMGAYLALCRRGGSAPFQELVRGAGLVSPFDEGCLASVVDRAKSTLGL</sequence>
<evidence type="ECO:0000256" key="3">
    <source>
        <dbReference type="ARBA" id="ARBA00022801"/>
    </source>
</evidence>
<keyword evidence="5 6" id="KW-0482">Metalloprotease</keyword>
<protein>
    <submittedName>
        <fullName evidence="8">Peptidase family M3</fullName>
    </submittedName>
</protein>
<evidence type="ECO:0000313" key="9">
    <source>
        <dbReference type="Proteomes" id="UP000316921"/>
    </source>
</evidence>
<evidence type="ECO:0000259" key="7">
    <source>
        <dbReference type="Pfam" id="PF01432"/>
    </source>
</evidence>
<feature type="domain" description="Peptidase M3A/M3B catalytic" evidence="7">
    <location>
        <begin position="316"/>
        <end position="549"/>
    </location>
</feature>
<gene>
    <name evidence="8" type="ORF">Pla133_02070</name>
</gene>
<dbReference type="InterPro" id="IPR001567">
    <property type="entry name" value="Pept_M3A_M3B_dom"/>
</dbReference>
<keyword evidence="2 6" id="KW-0479">Metal-binding</keyword>
<evidence type="ECO:0000313" key="8">
    <source>
        <dbReference type="EMBL" id="QDU65143.1"/>
    </source>
</evidence>
<dbReference type="KEGG" id="pbap:Pla133_02070"/>
<accession>A0A518BE40</accession>
<dbReference type="Proteomes" id="UP000316921">
    <property type="component" value="Chromosome"/>
</dbReference>
<dbReference type="SUPFAM" id="SSF55486">
    <property type="entry name" value="Metalloproteases ('zincins'), catalytic domain"/>
    <property type="match status" value="1"/>
</dbReference>
<dbReference type="NCBIfam" id="TIGR02289">
    <property type="entry name" value="M3_not_pepF"/>
    <property type="match status" value="1"/>
</dbReference>
<dbReference type="RefSeq" id="WP_145061488.1">
    <property type="nucleotide sequence ID" value="NZ_CP036287.1"/>
</dbReference>